<evidence type="ECO:0000313" key="3">
    <source>
        <dbReference type="Proteomes" id="UP000054498"/>
    </source>
</evidence>
<feature type="region of interest" description="Disordered" evidence="1">
    <location>
        <begin position="60"/>
        <end position="97"/>
    </location>
</feature>
<organism evidence="2 3">
    <name type="scientific">Monoraphidium neglectum</name>
    <dbReference type="NCBI Taxonomy" id="145388"/>
    <lineage>
        <taxon>Eukaryota</taxon>
        <taxon>Viridiplantae</taxon>
        <taxon>Chlorophyta</taxon>
        <taxon>core chlorophytes</taxon>
        <taxon>Chlorophyceae</taxon>
        <taxon>CS clade</taxon>
        <taxon>Sphaeropleales</taxon>
        <taxon>Selenastraceae</taxon>
        <taxon>Monoraphidium</taxon>
    </lineage>
</organism>
<gene>
    <name evidence="2" type="ORF">MNEG_11770</name>
</gene>
<evidence type="ECO:0000256" key="1">
    <source>
        <dbReference type="SAM" id="MobiDB-lite"/>
    </source>
</evidence>
<dbReference type="GeneID" id="25729066"/>
<dbReference type="InterPro" id="IPR027267">
    <property type="entry name" value="AH/BAR_dom_sf"/>
</dbReference>
<evidence type="ECO:0000313" key="2">
    <source>
        <dbReference type="EMBL" id="KIY96193.1"/>
    </source>
</evidence>
<dbReference type="OrthoDB" id="10670263at2759"/>
<dbReference type="SUPFAM" id="SSF103657">
    <property type="entry name" value="BAR/IMD domain-like"/>
    <property type="match status" value="1"/>
</dbReference>
<dbReference type="RefSeq" id="XP_013895213.1">
    <property type="nucleotide sequence ID" value="XM_014039759.1"/>
</dbReference>
<proteinExistence type="predicted"/>
<name>A0A0D2KK85_9CHLO</name>
<sequence>MAQPLVQPTLLDAHTKLLFECSTFSSHAVGYVQKAKDFSSTAKGFLGDLDSFIIDTGLPSAYRQAPGPPPNAAAGSQARERGAARTTGKTPRALAGAPTAHVAAVPIELPSGFEELFRHKEQRRAIAEARDAVSSAVEDRLVQPFELWLRVYNAAKEAQPRVENLRRAYDAQRVRHEAARIEVQAQEARNPLTLAPGAASGYASETLADAAVAGGAALREPAEAAVGAPATRVMAQEAAGGQLAPVPAVAERTELYKLEADVTNAELEFQQAEGQVTGHETLGRRWCRRDLQGLLRS</sequence>
<accession>A0A0D2KK85</accession>
<protein>
    <submittedName>
        <fullName evidence="2">Uncharacterized protein</fullName>
    </submittedName>
</protein>
<keyword evidence="3" id="KW-1185">Reference proteome</keyword>
<dbReference type="AlphaFoldDB" id="A0A0D2KK85"/>
<dbReference type="KEGG" id="mng:MNEG_11770"/>
<dbReference type="EMBL" id="KK103118">
    <property type="protein sequence ID" value="KIY96193.1"/>
    <property type="molecule type" value="Genomic_DNA"/>
</dbReference>
<reference evidence="2 3" key="1">
    <citation type="journal article" date="2013" name="BMC Genomics">
        <title>Reconstruction of the lipid metabolism for the microalga Monoraphidium neglectum from its genome sequence reveals characteristics suitable for biofuel production.</title>
        <authorList>
            <person name="Bogen C."/>
            <person name="Al-Dilaimi A."/>
            <person name="Albersmeier A."/>
            <person name="Wichmann J."/>
            <person name="Grundmann M."/>
            <person name="Rupp O."/>
            <person name="Lauersen K.J."/>
            <person name="Blifernez-Klassen O."/>
            <person name="Kalinowski J."/>
            <person name="Goesmann A."/>
            <person name="Mussgnug J.H."/>
            <person name="Kruse O."/>
        </authorList>
    </citation>
    <scope>NUCLEOTIDE SEQUENCE [LARGE SCALE GENOMIC DNA]</scope>
    <source>
        <strain evidence="2 3">SAG 48.87</strain>
    </source>
</reference>
<dbReference type="Proteomes" id="UP000054498">
    <property type="component" value="Unassembled WGS sequence"/>
</dbReference>